<reference evidence="1 2" key="1">
    <citation type="submission" date="2022-03" db="EMBL/GenBank/DDBJ databases">
        <title>Complete genome of Streptomyces rimosus ssp. rimosus R7 (=ATCC 10970).</title>
        <authorList>
            <person name="Beganovic S."/>
            <person name="Ruckert C."/>
            <person name="Busche T."/>
            <person name="Kalinowski J."/>
            <person name="Wittmann C."/>
        </authorList>
    </citation>
    <scope>NUCLEOTIDE SEQUENCE [LARGE SCALE GENOMIC DNA]</scope>
    <source>
        <strain evidence="1 2">R7</strain>
    </source>
</reference>
<evidence type="ECO:0000313" key="2">
    <source>
        <dbReference type="Proteomes" id="UP000829494"/>
    </source>
</evidence>
<name>A0ABY3Z5S5_STRRM</name>
<dbReference type="RefSeq" id="WP_003979867.1">
    <property type="nucleotide sequence ID" value="NZ_CP043497.1"/>
</dbReference>
<gene>
    <name evidence="1" type="ORF">SRIMR7_23335</name>
</gene>
<dbReference type="EMBL" id="CP094298">
    <property type="protein sequence ID" value="UNZ05093.1"/>
    <property type="molecule type" value="Genomic_DNA"/>
</dbReference>
<organism evidence="1 2">
    <name type="scientific">Streptomyces rimosus subsp. rimosus</name>
    <dbReference type="NCBI Taxonomy" id="132474"/>
    <lineage>
        <taxon>Bacteria</taxon>
        <taxon>Bacillati</taxon>
        <taxon>Actinomycetota</taxon>
        <taxon>Actinomycetes</taxon>
        <taxon>Kitasatosporales</taxon>
        <taxon>Streptomycetaceae</taxon>
        <taxon>Streptomyces</taxon>
    </lineage>
</organism>
<dbReference type="GeneID" id="66855796"/>
<sequence length="125" mass="13563">MSASKKKGTSAESAVVAYLRSRGFIQAERRALNGSQDRGDVAGIPGTVLEVKNCARTELASWVDEAEIERVNDGASLGAVWSKRRGKSNPADWFVIMSGRQFVSMLRELLELPPQADEPKEGEAA</sequence>
<dbReference type="Proteomes" id="UP000829494">
    <property type="component" value="Chromosome"/>
</dbReference>
<protein>
    <recommendedName>
        <fullName evidence="3">Holliday junction resolvase</fullName>
    </recommendedName>
</protein>
<evidence type="ECO:0000313" key="1">
    <source>
        <dbReference type="EMBL" id="UNZ05093.1"/>
    </source>
</evidence>
<evidence type="ECO:0008006" key="3">
    <source>
        <dbReference type="Google" id="ProtNLM"/>
    </source>
</evidence>
<accession>A0ABY3Z5S5</accession>
<keyword evidence="2" id="KW-1185">Reference proteome</keyword>
<proteinExistence type="predicted"/>